<dbReference type="AlphaFoldDB" id="A0A8G2FXX3"/>
<evidence type="ECO:0000313" key="7">
    <source>
        <dbReference type="Proteomes" id="UP000192315"/>
    </source>
</evidence>
<dbReference type="EMBL" id="FWYE01000004">
    <property type="protein sequence ID" value="SMD31463.1"/>
    <property type="molecule type" value="Genomic_DNA"/>
</dbReference>
<sequence length="255" mass="29381">MGLNMTSNKYNIKVLKVGESEVPGPEVYWMESFNSWEKLSFHVLLAYNDDISFMINTGMPLDLTLRNNEMIKFAGERAIFKSIDTLDVLASAGFKPDDIDFIAFTPVQDYTTGRLDEFKTSRIFIYRDGWIKDIAAPEYRYFHNRDLFIPRKILSYIYGDGWKNVIFYDDGSELIPGIKAISVKCHHRSSIAFSINTRNGIYIFTDAAFKINNINRMRPIGIAEDIYECLDAYEKIKGIGKVIPAYDPAFDNFYI</sequence>
<dbReference type="PANTHER" id="PTHR42978:SF2">
    <property type="entry name" value="102 KBASES UNSTABLE REGION: FROM 1 TO 119443"/>
    <property type="match status" value="1"/>
</dbReference>
<organism evidence="6 7">
    <name type="scientific">Picrophilus torridus (strain ATCC 700027 / DSM 9790 / JCM 10055 / NBRC 100828 / KAW 2/3)</name>
    <dbReference type="NCBI Taxonomy" id="1122961"/>
    <lineage>
        <taxon>Archaea</taxon>
        <taxon>Methanobacteriati</taxon>
        <taxon>Thermoplasmatota</taxon>
        <taxon>Thermoplasmata</taxon>
        <taxon>Thermoplasmatales</taxon>
        <taxon>Picrophilaceae</taxon>
        <taxon>Picrophilus</taxon>
    </lineage>
</organism>
<keyword evidence="3" id="KW-0479">Metal-binding</keyword>
<evidence type="ECO:0000313" key="6">
    <source>
        <dbReference type="EMBL" id="SMD31463.1"/>
    </source>
</evidence>
<comment type="caution">
    <text evidence="6">The sequence shown here is derived from an EMBL/GenBank/DDBJ whole genome shotgun (WGS) entry which is preliminary data.</text>
</comment>
<keyword evidence="5" id="KW-0862">Zinc</keyword>
<dbReference type="GO" id="GO:0016787">
    <property type="term" value="F:hydrolase activity"/>
    <property type="evidence" value="ECO:0007669"/>
    <property type="project" value="UniProtKB-KW"/>
</dbReference>
<evidence type="ECO:0000256" key="2">
    <source>
        <dbReference type="ARBA" id="ARBA00007749"/>
    </source>
</evidence>
<keyword evidence="7" id="KW-1185">Reference proteome</keyword>
<evidence type="ECO:0000256" key="1">
    <source>
        <dbReference type="ARBA" id="ARBA00001947"/>
    </source>
</evidence>
<accession>A0A8G2FXX3</accession>
<dbReference type="SUPFAM" id="SSF56281">
    <property type="entry name" value="Metallo-hydrolase/oxidoreductase"/>
    <property type="match status" value="1"/>
</dbReference>
<name>A0A8G2FXX3_PICTO</name>
<proteinExistence type="inferred from homology"/>
<dbReference type="GO" id="GO:0046872">
    <property type="term" value="F:metal ion binding"/>
    <property type="evidence" value="ECO:0007669"/>
    <property type="project" value="UniProtKB-KW"/>
</dbReference>
<evidence type="ECO:0000256" key="5">
    <source>
        <dbReference type="ARBA" id="ARBA00022833"/>
    </source>
</evidence>
<dbReference type="Proteomes" id="UP000192315">
    <property type="component" value="Unassembled WGS sequence"/>
</dbReference>
<evidence type="ECO:0000256" key="3">
    <source>
        <dbReference type="ARBA" id="ARBA00022723"/>
    </source>
</evidence>
<reference evidence="6 7" key="1">
    <citation type="submission" date="2017-04" db="EMBL/GenBank/DDBJ databases">
        <authorList>
            <person name="Varghese N."/>
            <person name="Submissions S."/>
        </authorList>
    </citation>
    <scope>NUCLEOTIDE SEQUENCE [LARGE SCALE GENOMIC DNA]</scope>
    <source>
        <strain evidence="6 7">DSM 9789</strain>
    </source>
</reference>
<dbReference type="Gene3D" id="3.60.15.10">
    <property type="entry name" value="Ribonuclease Z/Hydroxyacylglutathione hydrolase-like"/>
    <property type="match status" value="1"/>
</dbReference>
<dbReference type="InterPro" id="IPR051013">
    <property type="entry name" value="MBL_superfamily_lactonases"/>
</dbReference>
<gene>
    <name evidence="6" type="ORF">SAMN02745355_1405</name>
</gene>
<comment type="cofactor">
    <cofactor evidence="1">
        <name>Zn(2+)</name>
        <dbReference type="ChEBI" id="CHEBI:29105"/>
    </cofactor>
</comment>
<dbReference type="PANTHER" id="PTHR42978">
    <property type="entry name" value="QUORUM-QUENCHING LACTONASE YTNP-RELATED-RELATED"/>
    <property type="match status" value="1"/>
</dbReference>
<evidence type="ECO:0000256" key="4">
    <source>
        <dbReference type="ARBA" id="ARBA00022801"/>
    </source>
</evidence>
<protein>
    <submittedName>
        <fullName evidence="6">Uncharacterized protein</fullName>
    </submittedName>
</protein>
<dbReference type="InterPro" id="IPR036866">
    <property type="entry name" value="RibonucZ/Hydroxyglut_hydro"/>
</dbReference>
<comment type="similarity">
    <text evidence="2">Belongs to the metallo-beta-lactamase superfamily.</text>
</comment>
<keyword evidence="4" id="KW-0378">Hydrolase</keyword>